<proteinExistence type="predicted"/>
<dbReference type="Gene3D" id="3.40.50.1820">
    <property type="entry name" value="alpha/beta hydrolase"/>
    <property type="match status" value="1"/>
</dbReference>
<dbReference type="SUPFAM" id="SSF53474">
    <property type="entry name" value="alpha/beta-Hydrolases"/>
    <property type="match status" value="1"/>
</dbReference>
<evidence type="ECO:0000313" key="1">
    <source>
        <dbReference type="Proteomes" id="UP000695026"/>
    </source>
</evidence>
<dbReference type="RefSeq" id="XP_007445195.1">
    <property type="nucleotide sequence ID" value="XM_007445133.2"/>
</dbReference>
<protein>
    <submittedName>
        <fullName evidence="2">Lysosomal acid lipase/cholesteryl ester hydrolase-like</fullName>
    </submittedName>
</protein>
<dbReference type="GeneID" id="103064421"/>
<gene>
    <name evidence="2" type="primary">LOC103064421</name>
</gene>
<dbReference type="PANTHER" id="PTHR11005">
    <property type="entry name" value="LYSOSOMAL ACID LIPASE-RELATED"/>
    <property type="match status" value="1"/>
</dbReference>
<accession>A0A9F2RFE4</accession>
<sequence>MDVYVAHSPAGTSVKNLVHWSQVYHKNRFQAYDYGTKEKNMEKYNQVTPPIYKIEDIKIPIALWTGGEDLFVNSRDFKALKLQISNLIYHQHIPEWQHLDYIWGLDATERMYMDIIKIMKRYQ</sequence>
<dbReference type="OMA" id="HFHQVYK"/>
<dbReference type="InterPro" id="IPR029058">
    <property type="entry name" value="AB_hydrolase_fold"/>
</dbReference>
<dbReference type="Proteomes" id="UP000695026">
    <property type="component" value="Unplaced"/>
</dbReference>
<evidence type="ECO:0000313" key="2">
    <source>
        <dbReference type="RefSeq" id="XP_007445195.1"/>
    </source>
</evidence>
<dbReference type="AlphaFoldDB" id="A0A9F2RFE4"/>
<name>A0A9F2RFE4_PYTBI</name>
<keyword evidence="1" id="KW-1185">Reference proteome</keyword>
<reference evidence="2" key="1">
    <citation type="submission" date="2025-08" db="UniProtKB">
        <authorList>
            <consortium name="RefSeq"/>
        </authorList>
    </citation>
    <scope>IDENTIFICATION</scope>
    <source>
        <tissue evidence="2">Liver</tissue>
    </source>
</reference>
<organism evidence="1 2">
    <name type="scientific">Python bivittatus</name>
    <name type="common">Burmese python</name>
    <name type="synonym">Python molurus bivittatus</name>
    <dbReference type="NCBI Taxonomy" id="176946"/>
    <lineage>
        <taxon>Eukaryota</taxon>
        <taxon>Metazoa</taxon>
        <taxon>Chordata</taxon>
        <taxon>Craniata</taxon>
        <taxon>Vertebrata</taxon>
        <taxon>Euteleostomi</taxon>
        <taxon>Lepidosauria</taxon>
        <taxon>Squamata</taxon>
        <taxon>Bifurcata</taxon>
        <taxon>Unidentata</taxon>
        <taxon>Episquamata</taxon>
        <taxon>Toxicofera</taxon>
        <taxon>Serpentes</taxon>
        <taxon>Henophidia</taxon>
        <taxon>Pythonidae</taxon>
        <taxon>Python</taxon>
    </lineage>
</organism>
<dbReference type="KEGG" id="pbi:103064421"/>
<dbReference type="OrthoDB" id="9974421at2759"/>